<feature type="compositionally biased region" description="Basic and acidic residues" evidence="11">
    <location>
        <begin position="59"/>
        <end position="71"/>
    </location>
</feature>
<evidence type="ECO:0000256" key="10">
    <source>
        <dbReference type="ARBA" id="ARBA00048679"/>
    </source>
</evidence>
<dbReference type="EC" id="2.7.11.1" evidence="2"/>
<keyword evidence="4" id="KW-0808">Transferase</keyword>
<dbReference type="InterPro" id="IPR011009">
    <property type="entry name" value="Kinase-like_dom_sf"/>
</dbReference>
<dbReference type="Pfam" id="PF02260">
    <property type="entry name" value="FATC"/>
    <property type="match status" value="1"/>
</dbReference>
<dbReference type="InterPro" id="IPR016024">
    <property type="entry name" value="ARM-type_fold"/>
</dbReference>
<keyword evidence="8" id="KW-0866">Nonsense-mediated mRNA decay</keyword>
<dbReference type="RefSeq" id="XP_034250537.1">
    <property type="nucleotide sequence ID" value="XM_034394646.1"/>
</dbReference>
<keyword evidence="6 16" id="KW-0418">Kinase</keyword>
<evidence type="ECO:0000256" key="1">
    <source>
        <dbReference type="ARBA" id="ARBA00011031"/>
    </source>
</evidence>
<dbReference type="GeneID" id="117650970"/>
<feature type="compositionally biased region" description="Low complexity" evidence="11">
    <location>
        <begin position="72"/>
        <end position="82"/>
    </location>
</feature>
<comment type="catalytic activity">
    <reaction evidence="9">
        <text>L-threonyl-[protein] + ATP = O-phospho-L-threonyl-[protein] + ADP + H(+)</text>
        <dbReference type="Rhea" id="RHEA:46608"/>
        <dbReference type="Rhea" id="RHEA-COMP:11060"/>
        <dbReference type="Rhea" id="RHEA-COMP:11605"/>
        <dbReference type="ChEBI" id="CHEBI:15378"/>
        <dbReference type="ChEBI" id="CHEBI:30013"/>
        <dbReference type="ChEBI" id="CHEBI:30616"/>
        <dbReference type="ChEBI" id="CHEBI:61977"/>
        <dbReference type="ChEBI" id="CHEBI:456216"/>
        <dbReference type="EC" id="2.7.11.1"/>
    </reaction>
</comment>
<feature type="region of interest" description="Disordered" evidence="11">
    <location>
        <begin position="1"/>
        <end position="103"/>
    </location>
</feature>
<evidence type="ECO:0000259" key="14">
    <source>
        <dbReference type="PROSITE" id="PS51190"/>
    </source>
</evidence>
<dbReference type="PROSITE" id="PS00916">
    <property type="entry name" value="PI3_4_KINASE_2"/>
    <property type="match status" value="1"/>
</dbReference>
<evidence type="ECO:0000259" key="12">
    <source>
        <dbReference type="PROSITE" id="PS50290"/>
    </source>
</evidence>
<accession>A0A6P8ZYP1</accession>
<feature type="domain" description="PI3K/PI4K catalytic" evidence="12">
    <location>
        <begin position="2049"/>
        <end position="2379"/>
    </location>
</feature>
<dbReference type="PANTHER" id="PTHR11139">
    <property type="entry name" value="ATAXIA TELANGIECTASIA MUTATED ATM -RELATED"/>
    <property type="match status" value="1"/>
</dbReference>
<evidence type="ECO:0000259" key="13">
    <source>
        <dbReference type="PROSITE" id="PS51189"/>
    </source>
</evidence>
<gene>
    <name evidence="16" type="primary">LOC117650970</name>
</gene>
<dbReference type="FunCoup" id="A0A6P8ZYP1">
    <property type="interactions" value="1442"/>
</dbReference>
<evidence type="ECO:0000256" key="6">
    <source>
        <dbReference type="ARBA" id="ARBA00022777"/>
    </source>
</evidence>
<dbReference type="SUPFAM" id="SSF48371">
    <property type="entry name" value="ARM repeat"/>
    <property type="match status" value="2"/>
</dbReference>
<dbReference type="InterPro" id="IPR014009">
    <property type="entry name" value="PIK_FAT"/>
</dbReference>
<evidence type="ECO:0000256" key="2">
    <source>
        <dbReference type="ARBA" id="ARBA00012513"/>
    </source>
</evidence>
<protein>
    <recommendedName>
        <fullName evidence="2">non-specific serine/threonine protein kinase</fullName>
        <ecNumber evidence="2">2.7.11.1</ecNumber>
    </recommendedName>
</protein>
<keyword evidence="15" id="KW-1185">Reference proteome</keyword>
<dbReference type="CTD" id="31625"/>
<proteinExistence type="inferred from homology"/>
<feature type="domain" description="FATC" evidence="14">
    <location>
        <begin position="3470"/>
        <end position="3502"/>
    </location>
</feature>
<dbReference type="PROSITE" id="PS51190">
    <property type="entry name" value="FATC"/>
    <property type="match status" value="1"/>
</dbReference>
<dbReference type="SMART" id="SM00146">
    <property type="entry name" value="PI3Kc"/>
    <property type="match status" value="1"/>
</dbReference>
<dbReference type="FunFam" id="1.10.1070.11:FF:000008">
    <property type="entry name" value="serine/threonine-protein kinase SMG1 isoform X2"/>
    <property type="match status" value="1"/>
</dbReference>
<dbReference type="SMART" id="SM01343">
    <property type="entry name" value="FATC"/>
    <property type="match status" value="1"/>
</dbReference>
<dbReference type="PROSITE" id="PS51189">
    <property type="entry name" value="FAT"/>
    <property type="match status" value="1"/>
</dbReference>
<evidence type="ECO:0000256" key="9">
    <source>
        <dbReference type="ARBA" id="ARBA00047899"/>
    </source>
</evidence>
<organism evidence="16">
    <name type="scientific">Thrips palmi</name>
    <name type="common">Melon thrips</name>
    <dbReference type="NCBI Taxonomy" id="161013"/>
    <lineage>
        <taxon>Eukaryota</taxon>
        <taxon>Metazoa</taxon>
        <taxon>Ecdysozoa</taxon>
        <taxon>Arthropoda</taxon>
        <taxon>Hexapoda</taxon>
        <taxon>Insecta</taxon>
        <taxon>Pterygota</taxon>
        <taxon>Neoptera</taxon>
        <taxon>Paraneoptera</taxon>
        <taxon>Thysanoptera</taxon>
        <taxon>Terebrantia</taxon>
        <taxon>Thripoidea</taxon>
        <taxon>Thripidae</taxon>
        <taxon>Thrips</taxon>
    </lineage>
</organism>
<dbReference type="Pfam" id="PF00454">
    <property type="entry name" value="PI3_PI4_kinase"/>
    <property type="match status" value="1"/>
</dbReference>
<dbReference type="SUPFAM" id="SSF56112">
    <property type="entry name" value="Protein kinase-like (PK-like)"/>
    <property type="match status" value="1"/>
</dbReference>
<dbReference type="GO" id="GO:0005634">
    <property type="term" value="C:nucleus"/>
    <property type="evidence" value="ECO:0007669"/>
    <property type="project" value="TreeGrafter"/>
</dbReference>
<dbReference type="Gene3D" id="3.30.1010.10">
    <property type="entry name" value="Phosphatidylinositol 3-kinase Catalytic Subunit, Chain A, domain 4"/>
    <property type="match status" value="1"/>
</dbReference>
<keyword evidence="7" id="KW-0067">ATP-binding</keyword>
<evidence type="ECO:0000256" key="3">
    <source>
        <dbReference type="ARBA" id="ARBA00022527"/>
    </source>
</evidence>
<name>A0A6P8ZYP1_THRPL</name>
<reference evidence="16" key="1">
    <citation type="submission" date="2025-08" db="UniProtKB">
        <authorList>
            <consortium name="RefSeq"/>
        </authorList>
    </citation>
    <scope>IDENTIFICATION</scope>
    <source>
        <tissue evidence="16">Total insect</tissue>
    </source>
</reference>
<dbReference type="InterPro" id="IPR050517">
    <property type="entry name" value="DDR_Repair_Kinase"/>
</dbReference>
<dbReference type="InterPro" id="IPR036940">
    <property type="entry name" value="PI3/4_kinase_cat_sf"/>
</dbReference>
<evidence type="ECO:0000256" key="11">
    <source>
        <dbReference type="SAM" id="MobiDB-lite"/>
    </source>
</evidence>
<dbReference type="GO" id="GO:0004674">
    <property type="term" value="F:protein serine/threonine kinase activity"/>
    <property type="evidence" value="ECO:0007669"/>
    <property type="project" value="UniProtKB-KW"/>
</dbReference>
<feature type="domain" description="FAT" evidence="13">
    <location>
        <begin position="1225"/>
        <end position="1790"/>
    </location>
</feature>
<dbReference type="InterPro" id="IPR003152">
    <property type="entry name" value="FATC_dom"/>
</dbReference>
<dbReference type="InterPro" id="IPR039414">
    <property type="entry name" value="SMG1_PIKKc"/>
</dbReference>
<keyword evidence="5" id="KW-0547">Nucleotide-binding</keyword>
<keyword evidence="3" id="KW-0723">Serine/threonine-protein kinase</keyword>
<dbReference type="InterPro" id="IPR018936">
    <property type="entry name" value="PI3/4_kinase_CS"/>
</dbReference>
<dbReference type="Pfam" id="PF15785">
    <property type="entry name" value="SMG1"/>
    <property type="match status" value="1"/>
</dbReference>
<dbReference type="GO" id="GO:0005524">
    <property type="term" value="F:ATP binding"/>
    <property type="evidence" value="ECO:0007669"/>
    <property type="project" value="UniProtKB-KW"/>
</dbReference>
<feature type="region of interest" description="Disordered" evidence="11">
    <location>
        <begin position="1815"/>
        <end position="1846"/>
    </location>
</feature>
<dbReference type="OrthoDB" id="10065496at2759"/>
<evidence type="ECO:0000256" key="8">
    <source>
        <dbReference type="ARBA" id="ARBA00023161"/>
    </source>
</evidence>
<dbReference type="PANTHER" id="PTHR11139:SF71">
    <property type="entry name" value="SERINE_THREONINE-PROTEIN KINASE SMG1"/>
    <property type="match status" value="1"/>
</dbReference>
<feature type="compositionally biased region" description="Basic and acidic residues" evidence="11">
    <location>
        <begin position="22"/>
        <end position="42"/>
    </location>
</feature>
<evidence type="ECO:0000313" key="16">
    <source>
        <dbReference type="RefSeq" id="XP_034250537.1"/>
    </source>
</evidence>
<evidence type="ECO:0000256" key="4">
    <source>
        <dbReference type="ARBA" id="ARBA00022679"/>
    </source>
</evidence>
<evidence type="ECO:0000256" key="5">
    <source>
        <dbReference type="ARBA" id="ARBA00022741"/>
    </source>
</evidence>
<dbReference type="CDD" id="cd05170">
    <property type="entry name" value="PIKKc_SMG1"/>
    <property type="match status" value="1"/>
</dbReference>
<dbReference type="InterPro" id="IPR000403">
    <property type="entry name" value="PI3/4_kinase_cat_dom"/>
</dbReference>
<dbReference type="Proteomes" id="UP000515158">
    <property type="component" value="Unplaced"/>
</dbReference>
<dbReference type="PROSITE" id="PS50290">
    <property type="entry name" value="PI3_4_KINASE_3"/>
    <property type="match status" value="1"/>
</dbReference>
<dbReference type="SMART" id="SM01345">
    <property type="entry name" value="Rapamycin_bind"/>
    <property type="match status" value="1"/>
</dbReference>
<feature type="compositionally biased region" description="Acidic residues" evidence="11">
    <location>
        <begin position="1815"/>
        <end position="1843"/>
    </location>
</feature>
<dbReference type="GO" id="GO:0000184">
    <property type="term" value="P:nuclear-transcribed mRNA catabolic process, nonsense-mediated decay"/>
    <property type="evidence" value="ECO:0007669"/>
    <property type="project" value="UniProtKB-KW"/>
</dbReference>
<sequence length="3502" mass="391267">MINSNINKVKACKSLKDQPVGEPDRDRKNKPDKGEGDKEGGKRGPVPVQPLQLAVAASRDSRTKDIKEQKAPRAAAPLAPGRTRARDDFRMARGGSGSVDKRGAYRGRGVYTRKADRDGDSYGPRVIKSHPDSTAGIYKHHADSRNKTDFGSLVPEDSRISKVLRRLFREEDSEKFVALTLQLQDALGVPENMQYIKRCFENILDALLDLLYNGPGISAKSQIAKAMGHVGYVLDSEFKRFIDWIFPKYTSEKNTEVKCFLMEALRQTLTLDAETLKLKPHSVTLMMKMQQILENTDLPDLFVTCIEVIMQLSALYPDTLTDYFRDLVDILVGWLIDSSQSAKMTDYAAKSLQRLAPYWIQELNFSITFLGQFLEDMEIYGDDFVKSLSPQKDELLSDAKTSSPDDFLFKVEAFIKSFNTVIKALGDNMSPANSTHVTWTFLGDCLSKVLVTVKSVLDVRFNEDLIMSVNECVWLLLSHLQTKTTPGHDLLYEMFDYLLGQIDNMCNVTICSVLHVIAKAVREVSANLPLELVQKLLSPSSSVVKLRFSPSKSIQKAALELYHALLNLKNIPLLQEAYKYVLGDLEVAYRHVVPELELLCQTNPFADAKYSPSEAEVVILFLLAALSDLANASNSIIGMWALKPSMFELLALRMKPREVKTHTGLHYTILYLLFSHCSKSNNFVSSSSLVQVGSGTRRPLVLSGVPSLNNSDSSVSSPTSANLSNILQLLKESLLDNCSLEVDLLLLTWVREILTQGAPYLPTMAETVDFQSVLSAVVSKGHSALKKPPISLAVCGTLQVVFQFQNISWRSNFLTSVTELCLLHINCTYADVATGYSQLLSVLPWNITLPVLAHMNFEVHSQNPKGCVPQKIRWSYSSQLSKNEVGLMGQQEFRQFMWYLIHGEEGERSWLLDLFSQSWPLSLCSNVNSDNETSADSCKSNTPKDLSAIAKYCQPVLLQWAVWDSAQFCVTSKLRTPLGKPQETFTKIESAIKSLAREADDFEAWDVMRVRVLVDFLEQLEKVIYNAGEGTALAIELPPKQVRTFFHTNRSTCVEWLTRIRLAVVAVALRAGQAATAVRQGHALLQYLHEMNNTQGLEFERAALYVGCALTRLHEWESVQGLYIWARNECGRKIPLLKGLVEQAAGRLEHAVDFYSQILSQSSEDHHAGGDCDLRMSEVADDQLTECHRALQDWAKLAKWKLDEKNSYPTNGGMLLLSTLKTNHIEGFAEYEAGSYEAAARLMEWDTEAASNLTTQPRTWNTLKMLRSAHSNLSSIAVALAGESFVPISEDIKLKWSQYVDQCQNDAHLLLKEGLRNTTSELLLEAAVTQYAASGLADLLHAQNSDSGPLLLPLSAQDTNLKNLNSGILSNALWWSEFLEHMGIQNQTTSISELRVTTAHTARKEKNLGFALRLLSRELGAPAKSSLQEVAKVQINTPHLSSPLELRALTEVAKVLYAADKKDYAVSVVVHGAQRIRNSEDAILQERGSRLLLTLAKWIHADPSLAVCGDNKSAISHLLEQDIAGGADLLDIQNCSLLTQNGVQIIPTTDTTIGRVLRLAVVQCPQLAKSWAHFANWCYRWGRRAVDVTNEIGGQLSAADKACVQAMMPQDASPSDLESVFSILGQTRAVADEEDIDLDSTNTSEMMESQLRTVNVLHYANPETLAGLVGVWREAQQRVYSCYQLSAVAYFKFLQLCGQEEACTEDCSTVTASLRLLRLVVKHALELQSVLEAGLAATPTAPWKAIIPQLFSRMGHPEPYVRRRVAELLCRLAEDAPHLITFPAVVGAASGGARLRHMPMPGTARLFGTYLTPEGEEVESLGEEEEDDEDDDDDEEEDEEENDGSGQMVLKNCFLAMVDTLSKQAPEAISQVQQFVCELRRITLLWDELWLGTLSQNQSEINQKVSQLKAEITRVEQNGSLSPTDKEKLISEKYRIIVKPLVFIFEQLHAITSVTPETPHERWFQEKHGKLIEVILHAMKEPKDFKRAEEWHTPLKSLQSRLNVRNNKRAAHTLRMEDISPTLASLKDSCIAMPGVRSGKGRIITIASVHNLIYILPTKTKPKKLMFHGSDGKTYYYLFKGLEDLHLDERIMQLLNIANMMLRTPWLENSYRARHYSVIPLGPRSGLISWVENVTPLFGLYKRWQQRQASALAAKNGVTPVQVKRPSELFYQKLSPKLKEKGVALEHRKEWPLPVLREVLQELMAETPSQLLAKELWCHSVNAGAWYKTLQTYSHSVAVMSVIGYIIGLGDRHLDNVLVDLTTGEVVHIDYNVCFEKGKTLRVPEKVPFRMTPNIQAALGVTGVEGIFRMACEHVLRVMKKGRETLLTLLEAFVYDPLIDWTTGNEAGYAGAVYGGGQAITLESKQSHKELEREVTRTMFSIRVVEMRADWLQNRDEVIASLVDMMTLIGGWTQSWTEMQGTQDQLQDCHSLLALVKEAEVQIPNRTHSLYTLALRYAGHKRAKDAQEAARSCLRDKQAKCDQQLQQYNSALSCIHSPQFSSLSAPVNKEEYMVFDLVKEFLQNAGQSQMVYQCEQWEAEMEGLALKQMQIMRGCIDLLNQYGAICGLFPTSYINKHRIVSYQRWIGLLLADLSISRCQEVVAEFGAILPPTVNGRTPLRQQVVNFAFGLQTALAEANIRLQKSYGLLRGENGIDVGARLENACAEADSALNKLRMGDSSVNVVIECVVVTALVSLNKRFLMMEAASASAGDCLVDLTSREGEWFLDDMCLISGMMTRISSLIQGPTSDALQCLSPIHKLFCALQDLNSNFASIILPEAVVALQTENPSVLAMIQKLSAIIKTAPMSLQDLVDRLDIHLSCIAIGVDSPHNDVHHMVTELRNKFELLLHESTVGSSDISDGTMCAGQMLLMGFNGLFEKLYLDSHGLAPKLSSINANIPVCWRNLDHIREAKAFSGKMMDDRTRPVLEDIFLLKRLQTMDEFFWMCSAVGRCYRGDMPEPGDPPPPILVDEENLLKPVRRFSADFVSRMLFGVVTHTMAVGVCKLLQSMGLNVTGEIEQRDIGAESKVSLEELSRKAVDRNCGLRSAVLAQVSAHVSALESCWRRRESHKTLTNLISQQTATVQRLQLAVTTHYWLHDVVLQSVPGIPPPPPFNRSVFMCDLQRSHDALIVLQSQIKEVHERQQSLVTTVEQRLKWAAGANPAVNEVLSAFACAVEALEERIQREQGMASVMTSTCGSILHHEFIRSNCPAGMQMDTIFLQLVDQCEKSCHISCETGEVLSPAEESLLQMVSLEGQVDKAWIQKAEVAISDKIKMLQQKMASAQEMVFSGQESIKSQVSVLRTHLSSHNRLMGDVRSLIKSMAKFEDGAFVGLGDYMVRYRAYSDQLISLTRQLTSADSLVHTHVGTILSQVQLLIDNTSAIYEDLLCFSSPLENEEVSDTANNTRSKRPTLVRQSSVCFSPKKGMPCPEKELRRDPHTGKAMQERNDYAMSVWRRVRTKLEGRDPDSARRSTVSEQVDFIINEATNLDNLALLYEGWTPWV</sequence>
<dbReference type="InterPro" id="IPR031559">
    <property type="entry name" value="SMG1"/>
</dbReference>
<comment type="similarity">
    <text evidence="1">Belongs to the PI3/PI4-kinase family.</text>
</comment>
<comment type="catalytic activity">
    <reaction evidence="10">
        <text>L-seryl-[protein] + ATP = O-phospho-L-seryl-[protein] + ADP + H(+)</text>
        <dbReference type="Rhea" id="RHEA:17989"/>
        <dbReference type="Rhea" id="RHEA-COMP:9863"/>
        <dbReference type="Rhea" id="RHEA-COMP:11604"/>
        <dbReference type="ChEBI" id="CHEBI:15378"/>
        <dbReference type="ChEBI" id="CHEBI:29999"/>
        <dbReference type="ChEBI" id="CHEBI:30616"/>
        <dbReference type="ChEBI" id="CHEBI:83421"/>
        <dbReference type="ChEBI" id="CHEBI:456216"/>
        <dbReference type="EC" id="2.7.11.1"/>
    </reaction>
</comment>
<dbReference type="KEGG" id="tpal:117650970"/>
<evidence type="ECO:0000313" key="15">
    <source>
        <dbReference type="Proteomes" id="UP000515158"/>
    </source>
</evidence>
<dbReference type="Gene3D" id="1.10.1070.11">
    <property type="entry name" value="Phosphatidylinositol 3-/4-kinase, catalytic domain"/>
    <property type="match status" value="1"/>
</dbReference>
<dbReference type="InParanoid" id="A0A6P8ZYP1"/>
<evidence type="ECO:0000256" key="7">
    <source>
        <dbReference type="ARBA" id="ARBA00022840"/>
    </source>
</evidence>